<proteinExistence type="predicted"/>
<sequence>MKAKRRSEVQKLCPDRISTLPQTIIETILCLVSIKEAARTSILSTEWRFCYNAKVQYTSSSFTLVQIIAFMKLIK</sequence>
<dbReference type="Proteomes" id="UP001229421">
    <property type="component" value="Unassembled WGS sequence"/>
</dbReference>
<organism evidence="1 2">
    <name type="scientific">Tagetes erecta</name>
    <name type="common">African marigold</name>
    <dbReference type="NCBI Taxonomy" id="13708"/>
    <lineage>
        <taxon>Eukaryota</taxon>
        <taxon>Viridiplantae</taxon>
        <taxon>Streptophyta</taxon>
        <taxon>Embryophyta</taxon>
        <taxon>Tracheophyta</taxon>
        <taxon>Spermatophyta</taxon>
        <taxon>Magnoliopsida</taxon>
        <taxon>eudicotyledons</taxon>
        <taxon>Gunneridae</taxon>
        <taxon>Pentapetalae</taxon>
        <taxon>asterids</taxon>
        <taxon>campanulids</taxon>
        <taxon>Asterales</taxon>
        <taxon>Asteraceae</taxon>
        <taxon>Asteroideae</taxon>
        <taxon>Heliantheae alliance</taxon>
        <taxon>Tageteae</taxon>
        <taxon>Tagetes</taxon>
    </lineage>
</organism>
<dbReference type="SUPFAM" id="SSF81383">
    <property type="entry name" value="F-box domain"/>
    <property type="match status" value="1"/>
</dbReference>
<dbReference type="PANTHER" id="PTHR31639:SF315">
    <property type="entry name" value="LEUCINE-RICH REPEAT DOMAIN SUPERFAMILY, F-BOX-LIKE DOMAIN SUPERFAMILY"/>
    <property type="match status" value="1"/>
</dbReference>
<dbReference type="AlphaFoldDB" id="A0AAD8KC65"/>
<gene>
    <name evidence="1" type="ORF">QVD17_26070</name>
</gene>
<dbReference type="PANTHER" id="PTHR31639">
    <property type="entry name" value="F-BOX PROTEIN-LIKE"/>
    <property type="match status" value="1"/>
</dbReference>
<keyword evidence="2" id="KW-1185">Reference proteome</keyword>
<evidence type="ECO:0000313" key="1">
    <source>
        <dbReference type="EMBL" id="KAK1416950.1"/>
    </source>
</evidence>
<reference evidence="1" key="1">
    <citation type="journal article" date="2023" name="bioRxiv">
        <title>Improved chromosome-level genome assembly for marigold (Tagetes erecta).</title>
        <authorList>
            <person name="Jiang F."/>
            <person name="Yuan L."/>
            <person name="Wang S."/>
            <person name="Wang H."/>
            <person name="Xu D."/>
            <person name="Wang A."/>
            <person name="Fan W."/>
        </authorList>
    </citation>
    <scope>NUCLEOTIDE SEQUENCE</scope>
    <source>
        <strain evidence="1">WSJ</strain>
        <tissue evidence="1">Leaf</tissue>
    </source>
</reference>
<comment type="caution">
    <text evidence="1">The sequence shown here is derived from an EMBL/GenBank/DDBJ whole genome shotgun (WGS) entry which is preliminary data.</text>
</comment>
<evidence type="ECO:0008006" key="3">
    <source>
        <dbReference type="Google" id="ProtNLM"/>
    </source>
</evidence>
<evidence type="ECO:0000313" key="2">
    <source>
        <dbReference type="Proteomes" id="UP001229421"/>
    </source>
</evidence>
<accession>A0AAD8KC65</accession>
<protein>
    <recommendedName>
        <fullName evidence="3">F-box domain-containing protein</fullName>
    </recommendedName>
</protein>
<name>A0AAD8KC65_TARER</name>
<dbReference type="InterPro" id="IPR036047">
    <property type="entry name" value="F-box-like_dom_sf"/>
</dbReference>
<dbReference type="EMBL" id="JAUHHV010000007">
    <property type="protein sequence ID" value="KAK1416950.1"/>
    <property type="molecule type" value="Genomic_DNA"/>
</dbReference>